<comment type="similarity">
    <text evidence="2">Belongs to the leucine-binding protein family.</text>
</comment>
<feature type="chain" id="PRO_5046666287" evidence="5">
    <location>
        <begin position="20"/>
        <end position="706"/>
    </location>
</feature>
<evidence type="ECO:0000256" key="5">
    <source>
        <dbReference type="SAM" id="SignalP"/>
    </source>
</evidence>
<evidence type="ECO:0000259" key="6">
    <source>
        <dbReference type="Pfam" id="PF13458"/>
    </source>
</evidence>
<comment type="similarity">
    <text evidence="1">Belongs to the bacterial solute-binding protein 7 family.</text>
</comment>
<dbReference type="PANTHER" id="PTHR33376">
    <property type="match status" value="1"/>
</dbReference>
<dbReference type="InterPro" id="IPR038404">
    <property type="entry name" value="TRAP_DctP_sf"/>
</dbReference>
<sequence length="706" mass="78965">MIRAFVSLIFVLSLLSCDAQERQMTKRNPTAGEPYIYALTMPLCMHDASAEHQAAIRFSELVEKRTKGQMTIEVIRQETKCAEREIIADVQKGIIDFAVIPSARLTYIAPDLQLFDLPFFFEDTDAVNRVYDSAAGKLLLSKLDIQNLVGLAFWHGGFKQLVSSTPITTPSDLGNQRFKVFESSLLREQFSNWGAHSLSIGAGQTKMAYEKGAIDGEENTPRNVLQRLPETPHITLTNHGYLSHVMLMSLKTFDSIPEKFQSVINKAAIEATSYQHQLAEQKNQEALFLLKNTATVTVTEASPTFVAWLKEHSSKLLEFYRMRLGTEMVEQVLQAKENWQAPHPDKLLVALDADMSGNSALSGLAIRRGIEIAIEEINQSGGLLGKEVALIARDNSMIPSRGLDNLEIFAGLPNLLAVFSGISSPVVLAELDYLHQNKTLMLVPWAAATPIVSNEHSPNYVFRVSVRDEYAADFLLDGALDVSENVGFLLVNNSWGRSNFRGLTDSMARRNLTVSHVEWFDWGERNFRAKIDALVKKGVKVIIFVGNPVEGGKFVKALAKLDAPPVVISHWGITGSNFAEKSRQALEKIDLRVLQTFSFINADTPAADKLITRYHDRYNTTHRKEIVAPSGTAHAYDLMHMLAIATKKAGKPNMPLIQQELRKIEQYQGVMKDYQRPFSGKHQDALDRSDYMFATYQDTALYPLKE</sequence>
<dbReference type="CDD" id="cd19979">
    <property type="entry name" value="PBP1_ABC_ligand_binding-like"/>
    <property type="match status" value="1"/>
</dbReference>
<dbReference type="EMBL" id="JAJUBB010000029">
    <property type="protein sequence ID" value="MDD1784103.1"/>
    <property type="molecule type" value="Genomic_DNA"/>
</dbReference>
<dbReference type="Pfam" id="PF03480">
    <property type="entry name" value="DctP"/>
    <property type="match status" value="1"/>
</dbReference>
<reference evidence="7" key="1">
    <citation type="submission" date="2021-12" db="EMBL/GenBank/DDBJ databases">
        <title>Enterovibrio ZSDZ35 sp. nov. and Enterovibrio ZSDZ42 sp. nov., isolated from coastal seawater in Qingdao.</title>
        <authorList>
            <person name="Zhang P."/>
        </authorList>
    </citation>
    <scope>NUCLEOTIDE SEQUENCE</scope>
    <source>
        <strain evidence="7">ZSDZ35</strain>
    </source>
</reference>
<comment type="caution">
    <text evidence="7">The sequence shown here is derived from an EMBL/GenBank/DDBJ whole genome shotgun (WGS) entry which is preliminary data.</text>
</comment>
<dbReference type="Pfam" id="PF13458">
    <property type="entry name" value="Peripla_BP_6"/>
    <property type="match status" value="1"/>
</dbReference>
<dbReference type="Gene3D" id="3.40.50.2300">
    <property type="match status" value="2"/>
</dbReference>
<dbReference type="NCBIfam" id="NF037995">
    <property type="entry name" value="TRAP_S1"/>
    <property type="match status" value="1"/>
</dbReference>
<evidence type="ECO:0000313" key="8">
    <source>
        <dbReference type="Proteomes" id="UP001149821"/>
    </source>
</evidence>
<evidence type="ECO:0000313" key="7">
    <source>
        <dbReference type="EMBL" id="MDD1784103.1"/>
    </source>
</evidence>
<name>A0ABT5QSZ8_9GAMM</name>
<feature type="signal peptide" evidence="5">
    <location>
        <begin position="1"/>
        <end position="19"/>
    </location>
</feature>
<dbReference type="InterPro" id="IPR028081">
    <property type="entry name" value="Leu-bd"/>
</dbReference>
<dbReference type="RefSeq" id="WP_274145808.1">
    <property type="nucleotide sequence ID" value="NZ_JAJUBB010000029.1"/>
</dbReference>
<gene>
    <name evidence="7" type="ORF">LRP49_23290</name>
</gene>
<feature type="domain" description="Leucine-binding protein" evidence="6">
    <location>
        <begin position="353"/>
        <end position="675"/>
    </location>
</feature>
<protein>
    <submittedName>
        <fullName evidence="7">DctP family TRAP transporter solute-binding subunit</fullName>
    </submittedName>
</protein>
<dbReference type="PROSITE" id="PS51257">
    <property type="entry name" value="PROKAR_LIPOPROTEIN"/>
    <property type="match status" value="1"/>
</dbReference>
<keyword evidence="4 5" id="KW-0732">Signal</keyword>
<dbReference type="SUPFAM" id="SSF53822">
    <property type="entry name" value="Periplasmic binding protein-like I"/>
    <property type="match status" value="1"/>
</dbReference>
<dbReference type="Gene3D" id="3.40.190.170">
    <property type="entry name" value="Bacterial extracellular solute-binding protein, family 7"/>
    <property type="match status" value="1"/>
</dbReference>
<proteinExistence type="inferred from homology"/>
<evidence type="ECO:0000256" key="3">
    <source>
        <dbReference type="ARBA" id="ARBA00022448"/>
    </source>
</evidence>
<evidence type="ECO:0000256" key="2">
    <source>
        <dbReference type="ARBA" id="ARBA00010062"/>
    </source>
</evidence>
<dbReference type="InterPro" id="IPR028082">
    <property type="entry name" value="Peripla_BP_I"/>
</dbReference>
<dbReference type="InterPro" id="IPR004682">
    <property type="entry name" value="TRAP_DctP"/>
</dbReference>
<dbReference type="InterPro" id="IPR018389">
    <property type="entry name" value="DctP_fam"/>
</dbReference>
<evidence type="ECO:0000256" key="4">
    <source>
        <dbReference type="ARBA" id="ARBA00022729"/>
    </source>
</evidence>
<dbReference type="Proteomes" id="UP001149821">
    <property type="component" value="Unassembled WGS sequence"/>
</dbReference>
<organism evidence="7 8">
    <name type="scientific">Enterovibrio qingdaonensis</name>
    <dbReference type="NCBI Taxonomy" id="2899818"/>
    <lineage>
        <taxon>Bacteria</taxon>
        <taxon>Pseudomonadati</taxon>
        <taxon>Pseudomonadota</taxon>
        <taxon>Gammaproteobacteria</taxon>
        <taxon>Vibrionales</taxon>
        <taxon>Vibrionaceae</taxon>
        <taxon>Enterovibrio</taxon>
    </lineage>
</organism>
<dbReference type="NCBIfam" id="TIGR00787">
    <property type="entry name" value="dctP"/>
    <property type="match status" value="1"/>
</dbReference>
<dbReference type="PANTHER" id="PTHR33376:SF7">
    <property type="entry name" value="C4-DICARBOXYLATE-BINDING PROTEIN DCTB"/>
    <property type="match status" value="1"/>
</dbReference>
<keyword evidence="3" id="KW-0813">Transport</keyword>
<keyword evidence="8" id="KW-1185">Reference proteome</keyword>
<evidence type="ECO:0000256" key="1">
    <source>
        <dbReference type="ARBA" id="ARBA00009023"/>
    </source>
</evidence>
<accession>A0ABT5QSZ8</accession>